<dbReference type="OrthoDB" id="1841900at2759"/>
<dbReference type="PANTHER" id="PTHR31232">
    <property type="match status" value="1"/>
</dbReference>
<evidence type="ECO:0000256" key="1">
    <source>
        <dbReference type="ARBA" id="ARBA00004613"/>
    </source>
</evidence>
<evidence type="ECO:0000313" key="8">
    <source>
        <dbReference type="Proteomes" id="UP000824120"/>
    </source>
</evidence>
<keyword evidence="5 6" id="KW-0732">Signal</keyword>
<feature type="signal peptide" evidence="6">
    <location>
        <begin position="1"/>
        <end position="22"/>
    </location>
</feature>
<gene>
    <name evidence="7" type="ORF">H5410_016807</name>
</gene>
<evidence type="ECO:0000256" key="6">
    <source>
        <dbReference type="RuleBase" id="RU367044"/>
    </source>
</evidence>
<dbReference type="PANTHER" id="PTHR31232:SF111">
    <property type="entry name" value="S-PROTEIN HOMOLOG"/>
    <property type="match status" value="1"/>
</dbReference>
<dbReference type="AlphaFoldDB" id="A0A9J5ZYR4"/>
<comment type="similarity">
    <text evidence="2 6">Belongs to the plant self-incompatibility (S1) protein family.</text>
</comment>
<dbReference type="EMBL" id="JACXVP010000003">
    <property type="protein sequence ID" value="KAG5616983.1"/>
    <property type="molecule type" value="Genomic_DNA"/>
</dbReference>
<evidence type="ECO:0000256" key="3">
    <source>
        <dbReference type="ARBA" id="ARBA00022471"/>
    </source>
</evidence>
<keyword evidence="4 6" id="KW-0964">Secreted</keyword>
<keyword evidence="8" id="KW-1185">Reference proteome</keyword>
<evidence type="ECO:0000256" key="2">
    <source>
        <dbReference type="ARBA" id="ARBA00005581"/>
    </source>
</evidence>
<feature type="chain" id="PRO_5039961821" description="S-protein homolog" evidence="6">
    <location>
        <begin position="23"/>
        <end position="154"/>
    </location>
</feature>
<evidence type="ECO:0000256" key="5">
    <source>
        <dbReference type="ARBA" id="ARBA00022729"/>
    </source>
</evidence>
<organism evidence="7 8">
    <name type="scientific">Solanum commersonii</name>
    <name type="common">Commerson's wild potato</name>
    <name type="synonym">Commerson's nightshade</name>
    <dbReference type="NCBI Taxonomy" id="4109"/>
    <lineage>
        <taxon>Eukaryota</taxon>
        <taxon>Viridiplantae</taxon>
        <taxon>Streptophyta</taxon>
        <taxon>Embryophyta</taxon>
        <taxon>Tracheophyta</taxon>
        <taxon>Spermatophyta</taxon>
        <taxon>Magnoliopsida</taxon>
        <taxon>eudicotyledons</taxon>
        <taxon>Gunneridae</taxon>
        <taxon>Pentapetalae</taxon>
        <taxon>asterids</taxon>
        <taxon>lamiids</taxon>
        <taxon>Solanales</taxon>
        <taxon>Solanaceae</taxon>
        <taxon>Solanoideae</taxon>
        <taxon>Solaneae</taxon>
        <taxon>Solanum</taxon>
    </lineage>
</organism>
<comment type="caution">
    <text evidence="7">The sequence shown here is derived from an EMBL/GenBank/DDBJ whole genome shotgun (WGS) entry which is preliminary data.</text>
</comment>
<proteinExistence type="inferred from homology"/>
<keyword evidence="3 6" id="KW-0713">Self-incompatibility</keyword>
<dbReference type="InterPro" id="IPR010264">
    <property type="entry name" value="Self-incomp_S1"/>
</dbReference>
<comment type="subcellular location">
    <subcellularLocation>
        <location evidence="1 6">Secreted</location>
    </subcellularLocation>
</comment>
<sequence length="154" mass="17739">MMIKIIVLSGVILSILVQTTNSALTAGFTVHIINAPSNNDIPFSVQCESKDDDLGLKTPKVGDDYNFSFRGNVLGTTRFYCHYSWGSKKQFFDVFNSQMYQSRECGRIRENIFLHTKHTLSGNDYECFWKVQDDGFYFAAHNSPESYTKKYEWN</sequence>
<evidence type="ECO:0000313" key="7">
    <source>
        <dbReference type="EMBL" id="KAG5616983.1"/>
    </source>
</evidence>
<dbReference type="GO" id="GO:0005576">
    <property type="term" value="C:extracellular region"/>
    <property type="evidence" value="ECO:0007669"/>
    <property type="project" value="UniProtKB-SubCell"/>
</dbReference>
<reference evidence="7 8" key="1">
    <citation type="submission" date="2020-09" db="EMBL/GenBank/DDBJ databases">
        <title>De no assembly of potato wild relative species, Solanum commersonii.</title>
        <authorList>
            <person name="Cho K."/>
        </authorList>
    </citation>
    <scope>NUCLEOTIDE SEQUENCE [LARGE SCALE GENOMIC DNA]</scope>
    <source>
        <strain evidence="7">LZ3.2</strain>
        <tissue evidence="7">Leaf</tissue>
    </source>
</reference>
<dbReference type="Proteomes" id="UP000824120">
    <property type="component" value="Chromosome 3"/>
</dbReference>
<protein>
    <recommendedName>
        <fullName evidence="6">S-protein homolog</fullName>
    </recommendedName>
</protein>
<evidence type="ECO:0000256" key="4">
    <source>
        <dbReference type="ARBA" id="ARBA00022525"/>
    </source>
</evidence>
<dbReference type="GO" id="GO:0060320">
    <property type="term" value="P:rejection of self pollen"/>
    <property type="evidence" value="ECO:0007669"/>
    <property type="project" value="UniProtKB-KW"/>
</dbReference>
<accession>A0A9J5ZYR4</accession>
<dbReference type="Pfam" id="PF05938">
    <property type="entry name" value="Self-incomp_S1"/>
    <property type="match status" value="1"/>
</dbReference>
<name>A0A9J5ZYR4_SOLCO</name>